<dbReference type="Gene3D" id="3.40.50.620">
    <property type="entry name" value="HUPs"/>
    <property type="match status" value="1"/>
</dbReference>
<dbReference type="PANTHER" id="PTHR43169">
    <property type="entry name" value="EXSB FAMILY PROTEIN"/>
    <property type="match status" value="1"/>
</dbReference>
<dbReference type="CDD" id="cd01990">
    <property type="entry name" value="LarE-like"/>
    <property type="match status" value="1"/>
</dbReference>
<dbReference type="InterPro" id="IPR014729">
    <property type="entry name" value="Rossmann-like_a/b/a_fold"/>
</dbReference>
<keyword evidence="1" id="KW-0436">Ligase</keyword>
<evidence type="ECO:0000256" key="1">
    <source>
        <dbReference type="ARBA" id="ARBA00022598"/>
    </source>
</evidence>
<dbReference type="PIRSF" id="PIRSF006661">
    <property type="entry name" value="PP-lp_UCP006661"/>
    <property type="match status" value="1"/>
</dbReference>
<dbReference type="NCBIfam" id="TIGR00268">
    <property type="entry name" value="ATP-dependent sacrificial sulfur transferase LarE"/>
    <property type="match status" value="1"/>
</dbReference>
<evidence type="ECO:0000256" key="2">
    <source>
        <dbReference type="ARBA" id="ARBA00022741"/>
    </source>
</evidence>
<keyword evidence="2" id="KW-0547">Nucleotide-binding</keyword>
<feature type="active site" description="Nucleophile and sulfur donor" evidence="4">
    <location>
        <position position="175"/>
    </location>
</feature>
<evidence type="ECO:0000256" key="3">
    <source>
        <dbReference type="ARBA" id="ARBA00022840"/>
    </source>
</evidence>
<proteinExistence type="predicted"/>
<evidence type="ECO:0000313" key="6">
    <source>
        <dbReference type="EMBL" id="SDL71430.1"/>
    </source>
</evidence>
<keyword evidence="3" id="KW-0067">ATP-binding</keyword>
<dbReference type="STRING" id="1121325.SAMN04515677_103150"/>
<dbReference type="Pfam" id="PF00764">
    <property type="entry name" value="Arginosuc_synth"/>
    <property type="match status" value="1"/>
</dbReference>
<dbReference type="EMBL" id="FNGW01000003">
    <property type="protein sequence ID" value="SDL71430.1"/>
    <property type="molecule type" value="Genomic_DNA"/>
</dbReference>
<sequence length="269" mass="30831">MQVSEKLNNLKSKLLELESVAVAYSGGVDSNFLLKVAKEMLGDRVIAVTLNAMMHSDREIEEAKEYAKQFGVEHIVVDIENFDVDEFINNNVDRCYHCKKAVFGTVKEIAKQHNIKNVLDGTNLDDLGDFRPGLKALKELDIISPLKECELTKEEIRFLSKEMNLKTFNKPAFACLATRIPYGTKITKEVLRKIEKSEEYLVEQGFNQFRVRIHENIARIEVGKDEIHKFFNEDLLNKTNKKLKDIGFEYVTLDMAGYEMGSMNKGIQK</sequence>
<dbReference type="Proteomes" id="UP000199068">
    <property type="component" value="Unassembled WGS sequence"/>
</dbReference>
<dbReference type="PANTHER" id="PTHR43169:SF2">
    <property type="entry name" value="NAD_GMP SYNTHASE DOMAIN-CONTAINING PROTEIN"/>
    <property type="match status" value="1"/>
</dbReference>
<dbReference type="InterPro" id="IPR052188">
    <property type="entry name" value="Ni-pincer_cofactor_biosynth"/>
</dbReference>
<evidence type="ECO:0000313" key="7">
    <source>
        <dbReference type="Proteomes" id="UP000199068"/>
    </source>
</evidence>
<dbReference type="AlphaFoldDB" id="A0A1G9MAY5"/>
<keyword evidence="7" id="KW-1185">Reference proteome</keyword>
<dbReference type="SUPFAM" id="SSF52402">
    <property type="entry name" value="Adenine nucleotide alpha hydrolases-like"/>
    <property type="match status" value="1"/>
</dbReference>
<organism evidence="6 7">
    <name type="scientific">Romboutsia lituseburensis DSM 797</name>
    <dbReference type="NCBI Taxonomy" id="1121325"/>
    <lineage>
        <taxon>Bacteria</taxon>
        <taxon>Bacillati</taxon>
        <taxon>Bacillota</taxon>
        <taxon>Clostridia</taxon>
        <taxon>Peptostreptococcales</taxon>
        <taxon>Peptostreptococcaceae</taxon>
        <taxon>Romboutsia</taxon>
    </lineage>
</organism>
<evidence type="ECO:0000259" key="5">
    <source>
        <dbReference type="Pfam" id="PF00764"/>
    </source>
</evidence>
<dbReference type="GO" id="GO:0005524">
    <property type="term" value="F:ATP binding"/>
    <property type="evidence" value="ECO:0007669"/>
    <property type="project" value="UniProtKB-KW"/>
</dbReference>
<gene>
    <name evidence="6" type="ORF">SAMN04515677_103150</name>
</gene>
<name>A0A1G9MAY5_9FIRM</name>
<evidence type="ECO:0000256" key="4">
    <source>
        <dbReference type="PIRSR" id="PIRSR006661-1"/>
    </source>
</evidence>
<protein>
    <recommendedName>
        <fullName evidence="5">Arginosuccinate synthase-like N-terminal domain-containing protein</fullName>
    </recommendedName>
</protein>
<dbReference type="GO" id="GO:0016783">
    <property type="term" value="F:sulfurtransferase activity"/>
    <property type="evidence" value="ECO:0007669"/>
    <property type="project" value="InterPro"/>
</dbReference>
<accession>A0A1G9MAY5</accession>
<dbReference type="GO" id="GO:0016874">
    <property type="term" value="F:ligase activity"/>
    <property type="evidence" value="ECO:0007669"/>
    <property type="project" value="UniProtKB-KW"/>
</dbReference>
<reference evidence="6 7" key="1">
    <citation type="submission" date="2016-10" db="EMBL/GenBank/DDBJ databases">
        <authorList>
            <person name="de Groot N.N."/>
        </authorList>
    </citation>
    <scope>NUCLEOTIDE SEQUENCE [LARGE SCALE GENOMIC DNA]</scope>
    <source>
        <strain evidence="6 7">DSM 797</strain>
    </source>
</reference>
<dbReference type="InterPro" id="IPR048267">
    <property type="entry name" value="Arginosuc_syn_N"/>
</dbReference>
<dbReference type="RefSeq" id="WP_092724856.1">
    <property type="nucleotide sequence ID" value="NZ_FNGW01000003.1"/>
</dbReference>
<dbReference type="InterPro" id="IPR005232">
    <property type="entry name" value="LarE"/>
</dbReference>
<feature type="domain" description="Arginosuccinate synthase-like N-terminal" evidence="5">
    <location>
        <begin position="20"/>
        <end position="156"/>
    </location>
</feature>